<gene>
    <name evidence="2" type="ORF">Rhe02_34260</name>
</gene>
<dbReference type="AlphaFoldDB" id="A0A8J3Q8G2"/>
<sequence length="225" mass="23628">MTAPVVFAGPSLDQASRRQLSGVELLAPVARGDIDSLFARAQPPKLVGIVDGVFLQSLAISPKEILAAMDNHEAIFFGSSSIGALRAAELADFGMRGVGTIFEMFRSGEVNADDEVAITFDPETLTAISEPMVNIRVAIAAAVTAGIISAETAASAITAAKRRYFPDRTYRLLLHDITDQVEPQDLSALRAYLAGDAPNAKQDDALALVAAMRAAATPNGSTGQK</sequence>
<name>A0A8J3Q8G2_9ACTN</name>
<dbReference type="InterPro" id="IPR012924">
    <property type="entry name" value="TfuA_core"/>
</dbReference>
<dbReference type="EMBL" id="BONY01000018">
    <property type="protein sequence ID" value="GIH05359.1"/>
    <property type="molecule type" value="Genomic_DNA"/>
</dbReference>
<evidence type="ECO:0000259" key="1">
    <source>
        <dbReference type="Pfam" id="PF07812"/>
    </source>
</evidence>
<feature type="domain" description="TfuA-like core" evidence="1">
    <location>
        <begin position="51"/>
        <end position="169"/>
    </location>
</feature>
<evidence type="ECO:0000313" key="3">
    <source>
        <dbReference type="Proteomes" id="UP000612899"/>
    </source>
</evidence>
<dbReference type="Proteomes" id="UP000612899">
    <property type="component" value="Unassembled WGS sequence"/>
</dbReference>
<proteinExistence type="predicted"/>
<comment type="caution">
    <text evidence="2">The sequence shown here is derived from an EMBL/GenBank/DDBJ whole genome shotgun (WGS) entry which is preliminary data.</text>
</comment>
<organism evidence="2 3">
    <name type="scientific">Rhizocola hellebori</name>
    <dbReference type="NCBI Taxonomy" id="1392758"/>
    <lineage>
        <taxon>Bacteria</taxon>
        <taxon>Bacillati</taxon>
        <taxon>Actinomycetota</taxon>
        <taxon>Actinomycetes</taxon>
        <taxon>Micromonosporales</taxon>
        <taxon>Micromonosporaceae</taxon>
        <taxon>Rhizocola</taxon>
    </lineage>
</organism>
<evidence type="ECO:0000313" key="2">
    <source>
        <dbReference type="EMBL" id="GIH05359.1"/>
    </source>
</evidence>
<accession>A0A8J3Q8G2</accession>
<dbReference type="Pfam" id="PF07812">
    <property type="entry name" value="TfuA"/>
    <property type="match status" value="1"/>
</dbReference>
<protein>
    <recommendedName>
        <fullName evidence="1">TfuA-like core domain-containing protein</fullName>
    </recommendedName>
</protein>
<keyword evidence="3" id="KW-1185">Reference proteome</keyword>
<reference evidence="2" key="1">
    <citation type="submission" date="2021-01" db="EMBL/GenBank/DDBJ databases">
        <title>Whole genome shotgun sequence of Rhizocola hellebori NBRC 109834.</title>
        <authorList>
            <person name="Komaki H."/>
            <person name="Tamura T."/>
        </authorList>
    </citation>
    <scope>NUCLEOTIDE SEQUENCE</scope>
    <source>
        <strain evidence="2">NBRC 109834</strain>
    </source>
</reference>
<dbReference type="RefSeq" id="WP_203909213.1">
    <property type="nucleotide sequence ID" value="NZ_BONY01000018.1"/>
</dbReference>